<dbReference type="AlphaFoldDB" id="A0A6M3IQP3"/>
<reference evidence="1" key="1">
    <citation type="submission" date="2020-03" db="EMBL/GenBank/DDBJ databases">
        <title>The deep terrestrial virosphere.</title>
        <authorList>
            <person name="Holmfeldt K."/>
            <person name="Nilsson E."/>
            <person name="Simone D."/>
            <person name="Lopez-Fernandez M."/>
            <person name="Wu X."/>
            <person name="de Brujin I."/>
            <person name="Lundin D."/>
            <person name="Andersson A."/>
            <person name="Bertilsson S."/>
            <person name="Dopson M."/>
        </authorList>
    </citation>
    <scope>NUCLEOTIDE SEQUENCE</scope>
    <source>
        <strain evidence="2">MM415A02328</strain>
        <strain evidence="1">MM415B01222</strain>
    </source>
</reference>
<evidence type="ECO:0000313" key="1">
    <source>
        <dbReference type="EMBL" id="QJA59866.1"/>
    </source>
</evidence>
<name>A0A6M3IQP3_9ZZZZ</name>
<sequence>MSTHYDNGNWYAVTLGRFIGLLVDAGLDPAVCFRVIEDGEKDNEGRFSRRIEMVLVPEGHVGRTIDTMGIDHIHIILAELIAKGVVT</sequence>
<dbReference type="EMBL" id="MT141387">
    <property type="protein sequence ID" value="QJA59866.1"/>
    <property type="molecule type" value="Genomic_DNA"/>
</dbReference>
<accession>A0A6M3IQP3</accession>
<proteinExistence type="predicted"/>
<evidence type="ECO:0000313" key="2">
    <source>
        <dbReference type="EMBL" id="QJA73529.1"/>
    </source>
</evidence>
<dbReference type="EMBL" id="MT142033">
    <property type="protein sequence ID" value="QJA73529.1"/>
    <property type="molecule type" value="Genomic_DNA"/>
</dbReference>
<protein>
    <submittedName>
        <fullName evidence="1">Uncharacterized protein</fullName>
    </submittedName>
</protein>
<organism evidence="1">
    <name type="scientific">viral metagenome</name>
    <dbReference type="NCBI Taxonomy" id="1070528"/>
    <lineage>
        <taxon>unclassified sequences</taxon>
        <taxon>metagenomes</taxon>
        <taxon>organismal metagenomes</taxon>
    </lineage>
</organism>
<gene>
    <name evidence="2" type="ORF">MM415A02328_0016</name>
    <name evidence="1" type="ORF">MM415B01222_0012</name>
</gene>